<keyword evidence="4" id="KW-1185">Reference proteome</keyword>
<organism evidence="3 4">
    <name type="scientific">Natronoarchaeum mannanilyticum</name>
    <dbReference type="NCBI Taxonomy" id="926360"/>
    <lineage>
        <taxon>Archaea</taxon>
        <taxon>Methanobacteriati</taxon>
        <taxon>Methanobacteriota</taxon>
        <taxon>Stenosarchaea group</taxon>
        <taxon>Halobacteria</taxon>
        <taxon>Halobacteriales</taxon>
        <taxon>Natronoarchaeaceae</taxon>
    </lineage>
</organism>
<proteinExistence type="predicted"/>
<gene>
    <name evidence="3" type="ORF">GCM10009020_20750</name>
</gene>
<dbReference type="InterPro" id="IPR058448">
    <property type="entry name" value="DUF8135"/>
</dbReference>
<evidence type="ECO:0000256" key="1">
    <source>
        <dbReference type="SAM" id="MobiDB-lite"/>
    </source>
</evidence>
<feature type="compositionally biased region" description="Acidic residues" evidence="1">
    <location>
        <begin position="1"/>
        <end position="24"/>
    </location>
</feature>
<dbReference type="Pfam" id="PF26456">
    <property type="entry name" value="DUF8135"/>
    <property type="match status" value="1"/>
</dbReference>
<accession>A0AAV3T9D1</accession>
<dbReference type="RefSeq" id="WP_343773933.1">
    <property type="nucleotide sequence ID" value="NZ_BAAADV010000003.1"/>
</dbReference>
<evidence type="ECO:0000313" key="3">
    <source>
        <dbReference type="EMBL" id="GAA0673541.1"/>
    </source>
</evidence>
<feature type="region of interest" description="Disordered" evidence="1">
    <location>
        <begin position="1"/>
        <end position="127"/>
    </location>
</feature>
<evidence type="ECO:0000313" key="4">
    <source>
        <dbReference type="Proteomes" id="UP001500420"/>
    </source>
</evidence>
<name>A0AAV3T9D1_9EURY</name>
<feature type="compositionally biased region" description="Basic and acidic residues" evidence="1">
    <location>
        <begin position="67"/>
        <end position="83"/>
    </location>
</feature>
<dbReference type="EMBL" id="BAAADV010000003">
    <property type="protein sequence ID" value="GAA0673541.1"/>
    <property type="molecule type" value="Genomic_DNA"/>
</dbReference>
<comment type="caution">
    <text evidence="3">The sequence shown here is derived from an EMBL/GenBank/DDBJ whole genome shotgun (WGS) entry which is preliminary data.</text>
</comment>
<sequence length="208" mass="22445">MSDEDRDRDDEDDTPADDLPDEPLADLAENVRERTSDDASGGDADEGYSSIPDSTSARQDADPPSLDADRDSPAIDSDADRDPSALPGDTGREGPLGDLAAEVDRRRDEADDAELDDAFTSQDIADLDVDAVWEQVESGGGADAEEPVETEERVVSKASFCQQCEFFSEPPAVGCGHEGTEILELVDTDHFRVRDCPKVAEEERLGDL</sequence>
<protein>
    <recommendedName>
        <fullName evidence="2">DUF8135 domain-containing protein</fullName>
    </recommendedName>
</protein>
<dbReference type="Proteomes" id="UP001500420">
    <property type="component" value="Unassembled WGS sequence"/>
</dbReference>
<feature type="domain" description="DUF8135" evidence="2">
    <location>
        <begin position="153"/>
        <end position="202"/>
    </location>
</feature>
<evidence type="ECO:0000259" key="2">
    <source>
        <dbReference type="Pfam" id="PF26456"/>
    </source>
</evidence>
<reference evidence="3 4" key="1">
    <citation type="journal article" date="2019" name="Int. J. Syst. Evol. Microbiol.">
        <title>The Global Catalogue of Microorganisms (GCM) 10K type strain sequencing project: providing services to taxonomists for standard genome sequencing and annotation.</title>
        <authorList>
            <consortium name="The Broad Institute Genomics Platform"/>
            <consortium name="The Broad Institute Genome Sequencing Center for Infectious Disease"/>
            <person name="Wu L."/>
            <person name="Ma J."/>
        </authorList>
    </citation>
    <scope>NUCLEOTIDE SEQUENCE [LARGE SCALE GENOMIC DNA]</scope>
    <source>
        <strain evidence="3 4">JCM 16328</strain>
    </source>
</reference>
<dbReference type="AlphaFoldDB" id="A0AAV3T9D1"/>